<evidence type="ECO:0000313" key="6">
    <source>
        <dbReference type="EMBL" id="GAA4398147.1"/>
    </source>
</evidence>
<evidence type="ECO:0000259" key="4">
    <source>
        <dbReference type="Pfam" id="PF13304"/>
    </source>
</evidence>
<organism evidence="6 7">
    <name type="scientific">Tsukamurella soli</name>
    <dbReference type="NCBI Taxonomy" id="644556"/>
    <lineage>
        <taxon>Bacteria</taxon>
        <taxon>Bacillati</taxon>
        <taxon>Actinomycetota</taxon>
        <taxon>Actinomycetes</taxon>
        <taxon>Mycobacteriales</taxon>
        <taxon>Tsukamurellaceae</taxon>
        <taxon>Tsukamurella</taxon>
    </lineage>
</organism>
<evidence type="ECO:0000259" key="5">
    <source>
        <dbReference type="Pfam" id="PF13476"/>
    </source>
</evidence>
<dbReference type="Gene3D" id="3.40.50.300">
    <property type="entry name" value="P-loop containing nucleotide triphosphate hydrolases"/>
    <property type="match status" value="2"/>
</dbReference>
<dbReference type="SUPFAM" id="SSF52540">
    <property type="entry name" value="P-loop containing nucleoside triphosphate hydrolases"/>
    <property type="match status" value="1"/>
</dbReference>
<dbReference type="PANTHER" id="PTHR32114:SF2">
    <property type="entry name" value="ABC TRANSPORTER ABCH.3"/>
    <property type="match status" value="1"/>
</dbReference>
<dbReference type="Pfam" id="PF13304">
    <property type="entry name" value="AAA_21"/>
    <property type="match status" value="1"/>
</dbReference>
<dbReference type="RefSeq" id="WP_344998173.1">
    <property type="nucleotide sequence ID" value="NZ_BAABFR010000060.1"/>
</dbReference>
<evidence type="ECO:0000256" key="3">
    <source>
        <dbReference type="ARBA" id="ARBA00013368"/>
    </source>
</evidence>
<comment type="similarity">
    <text evidence="1">Belongs to the SMC family. SbcC subfamily.</text>
</comment>
<protein>
    <recommendedName>
        <fullName evidence="3">Nuclease SbcCD subunit C</fullName>
    </recommendedName>
</protein>
<gene>
    <name evidence="6" type="ORF">GCM10023147_34150</name>
</gene>
<sequence length="829" mass="88955">MTGDTTEQTVAEELRRLLAEQVALAAIDAGDLEEGATDIVIAALEGEEALAAAVGGVSVDRPTRTGDHGAVPVAKVAYLQALEVEGFRGIGRRVPLVLDPKPGLTVITGRNGSGKSSLVEAMELAFTGQTYRYAGRTSQRLEAWRNIHHTGRAGVRVRLAVRGEGITDVGLNWDSGAGREDFTQWAQRPGDKRVEGTDPLGWKIPIEMYRPILTYDEIGHVFDGKRSALYDALNRILGLGDLTDAVTRIRAVHTAKATLRKTADALKKDLARDLKSVTDERAVAALKELRRRPPDVAAVAALATGDTGRSAVTSLRELASASVPDAIAIDAVFSELSGAQADFAAAAVADSARVRARLDILRAAFDYRGAGARAADGASVPCMVCGTGILDDAWAERVRVELREAPTRDELDRANARLRSATEAAESLVRGMLTFAEHPALTYIETRRADAISAAATYREVAGRHPEGVTDPAARASAHTLATCLAEVAAVAAVEASARADVWAPFAVRLADWVVAEERAAPFDTVVKRVEAAADWLDQKAAAMRAERIARVESEARDIWSSLRQESNVDLQAVRLEGAAKSTQRHVRMEAAIDGEGDDAALSVMSQGELNALSLALFIPRATAPESPFRFLVLDDPIQAMDPAKVDGLVRVLDKLAQDRQVIVFSHDDRLPTAVAQMGIDATVLGVFRQSRSTVQVKPVSDPASRYVADAGAFLIDSRVPEDVKRSVVPGLGRLAIEEAAKRAYFVRGYRDGALREALEEAWEKAGRLGAKVNLATTGDPASDAWLRSRPQCRQAIAFCNNRFHTDGPVSDRDVAAIKQAVAELRGLV</sequence>
<keyword evidence="6" id="KW-0067">ATP-binding</keyword>
<dbReference type="Proteomes" id="UP001500635">
    <property type="component" value="Unassembled WGS sequence"/>
</dbReference>
<comment type="caution">
    <text evidence="6">The sequence shown here is derived from an EMBL/GenBank/DDBJ whole genome shotgun (WGS) entry which is preliminary data.</text>
</comment>
<dbReference type="Pfam" id="PF13476">
    <property type="entry name" value="AAA_23"/>
    <property type="match status" value="1"/>
</dbReference>
<dbReference type="InterPro" id="IPR038729">
    <property type="entry name" value="Rad50/SbcC_AAA"/>
</dbReference>
<keyword evidence="7" id="KW-1185">Reference proteome</keyword>
<evidence type="ECO:0000256" key="2">
    <source>
        <dbReference type="ARBA" id="ARBA00011322"/>
    </source>
</evidence>
<dbReference type="InterPro" id="IPR003959">
    <property type="entry name" value="ATPase_AAA_core"/>
</dbReference>
<evidence type="ECO:0000313" key="7">
    <source>
        <dbReference type="Proteomes" id="UP001500635"/>
    </source>
</evidence>
<dbReference type="PANTHER" id="PTHR32114">
    <property type="entry name" value="ABC TRANSPORTER ABCH.3"/>
    <property type="match status" value="1"/>
</dbReference>
<proteinExistence type="inferred from homology"/>
<feature type="domain" description="Rad50/SbcC-type AAA" evidence="5">
    <location>
        <begin position="82"/>
        <end position="145"/>
    </location>
</feature>
<dbReference type="InterPro" id="IPR027417">
    <property type="entry name" value="P-loop_NTPase"/>
</dbReference>
<keyword evidence="6" id="KW-0547">Nucleotide-binding</keyword>
<accession>A0ABP8JYW7</accession>
<evidence type="ECO:0000256" key="1">
    <source>
        <dbReference type="ARBA" id="ARBA00006930"/>
    </source>
</evidence>
<dbReference type="GO" id="GO:0005524">
    <property type="term" value="F:ATP binding"/>
    <property type="evidence" value="ECO:0007669"/>
    <property type="project" value="UniProtKB-KW"/>
</dbReference>
<comment type="subunit">
    <text evidence="2">Heterodimer of SbcC and SbcD.</text>
</comment>
<name>A0ABP8JYW7_9ACTN</name>
<feature type="domain" description="ATPase AAA-type core" evidence="4">
    <location>
        <begin position="529"/>
        <end position="670"/>
    </location>
</feature>
<reference evidence="7" key="1">
    <citation type="journal article" date="2019" name="Int. J. Syst. Evol. Microbiol.">
        <title>The Global Catalogue of Microorganisms (GCM) 10K type strain sequencing project: providing services to taxonomists for standard genome sequencing and annotation.</title>
        <authorList>
            <consortium name="The Broad Institute Genomics Platform"/>
            <consortium name="The Broad Institute Genome Sequencing Center for Infectious Disease"/>
            <person name="Wu L."/>
            <person name="Ma J."/>
        </authorList>
    </citation>
    <scope>NUCLEOTIDE SEQUENCE [LARGE SCALE GENOMIC DNA]</scope>
    <source>
        <strain evidence="7">JCM 17688</strain>
    </source>
</reference>
<dbReference type="EMBL" id="BAABFR010000060">
    <property type="protein sequence ID" value="GAA4398147.1"/>
    <property type="molecule type" value="Genomic_DNA"/>
</dbReference>